<proteinExistence type="predicted"/>
<protein>
    <submittedName>
        <fullName evidence="1">Predicted metal-dependent phosphohydrolase, HD superfamily</fullName>
    </submittedName>
</protein>
<dbReference type="PIRSF" id="PIRSF035170">
    <property type="entry name" value="HD_phosphohydro"/>
    <property type="match status" value="1"/>
</dbReference>
<organism evidence="1 2">
    <name type="scientific">Pseudoxanthomonas wuyuanensis</name>
    <dbReference type="NCBI Taxonomy" id="1073196"/>
    <lineage>
        <taxon>Bacteria</taxon>
        <taxon>Pseudomonadati</taxon>
        <taxon>Pseudomonadota</taxon>
        <taxon>Gammaproteobacteria</taxon>
        <taxon>Lysobacterales</taxon>
        <taxon>Lysobacteraceae</taxon>
        <taxon>Pseudoxanthomonas</taxon>
    </lineage>
</organism>
<name>A0A286DES4_9GAMM</name>
<dbReference type="SUPFAM" id="SSF109604">
    <property type="entry name" value="HD-domain/PDEase-like"/>
    <property type="match status" value="1"/>
</dbReference>
<dbReference type="PANTHER" id="PTHR21174">
    <property type="match status" value="1"/>
</dbReference>
<dbReference type="InterPro" id="IPR009218">
    <property type="entry name" value="HD_phosphohydro"/>
</dbReference>
<sequence>MNEFLPFWRRAWSGIGANNHADALYASLLERYSEPQRHYHTLQHLGECLASFDEVRALAQHPHEVELALWFHDAIYEVKRSDNEQRSADWAQRTLLQAGVDADAAARVHALIMATLHTAVPALPDQQLLVDIDLSILGAPEQRFAEYEQQIRQEYAFVPKWLFRRKRRAILQGFLDRPQIYSTAHFHAELEQRARDNLRKAIAAA</sequence>
<reference evidence="1 2" key="1">
    <citation type="submission" date="2017-09" db="EMBL/GenBank/DDBJ databases">
        <authorList>
            <person name="Ehlers B."/>
            <person name="Leendertz F.H."/>
        </authorList>
    </citation>
    <scope>NUCLEOTIDE SEQUENCE [LARGE SCALE GENOMIC DNA]</scope>
    <source>
        <strain evidence="1 2">CGMCC 1.10978</strain>
    </source>
</reference>
<keyword evidence="1" id="KW-0378">Hydrolase</keyword>
<evidence type="ECO:0000313" key="2">
    <source>
        <dbReference type="Proteomes" id="UP000219374"/>
    </source>
</evidence>
<dbReference type="OrthoDB" id="9808993at2"/>
<dbReference type="Gene3D" id="1.10.3210.10">
    <property type="entry name" value="Hypothetical protein af1432"/>
    <property type="match status" value="1"/>
</dbReference>
<dbReference type="Proteomes" id="UP000219374">
    <property type="component" value="Unassembled WGS sequence"/>
</dbReference>
<gene>
    <name evidence="1" type="ORF">SAMN06296416_11264</name>
</gene>
<keyword evidence="2" id="KW-1185">Reference proteome</keyword>
<evidence type="ECO:0000313" key="1">
    <source>
        <dbReference type="EMBL" id="SOD57187.1"/>
    </source>
</evidence>
<dbReference type="RefSeq" id="WP_097123467.1">
    <property type="nucleotide sequence ID" value="NZ_OCND01000012.1"/>
</dbReference>
<dbReference type="EMBL" id="OCND01000012">
    <property type="protein sequence ID" value="SOD57187.1"/>
    <property type="molecule type" value="Genomic_DNA"/>
</dbReference>
<dbReference type="GO" id="GO:0016787">
    <property type="term" value="F:hydrolase activity"/>
    <property type="evidence" value="ECO:0007669"/>
    <property type="project" value="UniProtKB-KW"/>
</dbReference>
<dbReference type="AlphaFoldDB" id="A0A286DES4"/>
<accession>A0A286DES4</accession>
<dbReference type="PANTHER" id="PTHR21174:SF0">
    <property type="entry name" value="HD PHOSPHOHYDROLASE FAMILY PROTEIN-RELATED"/>
    <property type="match status" value="1"/>
</dbReference>